<dbReference type="Pfam" id="PF13088">
    <property type="entry name" value="BNR_2"/>
    <property type="match status" value="1"/>
</dbReference>
<dbReference type="InterPro" id="IPR011040">
    <property type="entry name" value="Sialidase"/>
</dbReference>
<dbReference type="Gene3D" id="2.115.10.20">
    <property type="entry name" value="Glycosyl hydrolase domain, family 43"/>
    <property type="match status" value="1"/>
</dbReference>
<dbReference type="SUPFAM" id="SSF50939">
    <property type="entry name" value="Sialidases"/>
    <property type="match status" value="1"/>
</dbReference>
<dbReference type="STRING" id="572036.SAMN05661099_0556"/>
<reference evidence="4" key="1">
    <citation type="submission" date="2017-02" db="EMBL/GenBank/DDBJ databases">
        <authorList>
            <person name="Varghese N."/>
            <person name="Submissions S."/>
        </authorList>
    </citation>
    <scope>NUCLEOTIDE SEQUENCE [LARGE SCALE GENOMIC DNA]</scope>
    <source>
        <strain evidence="4">DSM 22385</strain>
    </source>
</reference>
<dbReference type="InterPro" id="IPR023296">
    <property type="entry name" value="Glyco_hydro_beta-prop_sf"/>
</dbReference>
<accession>A0A1T5ABT0</accession>
<evidence type="ECO:0000259" key="2">
    <source>
        <dbReference type="Pfam" id="PF13088"/>
    </source>
</evidence>
<dbReference type="InterPro" id="IPR036278">
    <property type="entry name" value="Sialidase_sf"/>
</dbReference>
<dbReference type="Proteomes" id="UP000189981">
    <property type="component" value="Unassembled WGS sequence"/>
</dbReference>
<gene>
    <name evidence="3" type="ORF">SAMN05661099_0556</name>
</gene>
<keyword evidence="1" id="KW-0732">Signal</keyword>
<dbReference type="PANTHER" id="PTHR43752">
    <property type="entry name" value="BNR/ASP-BOX REPEAT FAMILY PROTEIN"/>
    <property type="match status" value="1"/>
</dbReference>
<sequence length="392" mass="42666">MIRSKRQFPPVLAIPLFLAVVLAACSPAKETTDLSGSADSLLADFRVAPQGDTSISNRKFEQVPSIAASADGKVIYVAWYSGGPAPGPGNFVTVSTSKDNGESWVNDQLVVYPKSGSTRFFDPALWRDDKGQVRLYYGSANDSLLWDGFGGVNSVDISLAGSAIKYANPLRLVDGVMSNKPIYIAAKKLTLMPVYVDKAPKPDSADVKYPQNGAFIYSNDQSGLKLYSKIVLPDSIRIHDEPQVVEVSSTGNLLTLLRTTKGIYSVSSSDYGKTWSEPQPFTASGPTTSSRFYIGKLASGNLLLVSNNSTTRNNMTASISKDGGKTWPYQLLLDARENVSYPDADQTPDGNIHVVFDRDRTGAKDILYFRFTEEDVLKGLEGNVFKRRVNGK</sequence>
<dbReference type="PANTHER" id="PTHR43752:SF2">
    <property type="entry name" value="BNR_ASP-BOX REPEAT FAMILY PROTEIN"/>
    <property type="match status" value="1"/>
</dbReference>
<protein>
    <submittedName>
        <fullName evidence="3">BNR repeat-like domain-containing protein</fullName>
    </submittedName>
</protein>
<dbReference type="RefSeq" id="WP_079701123.1">
    <property type="nucleotide sequence ID" value="NZ_FUYR01000001.1"/>
</dbReference>
<dbReference type="AlphaFoldDB" id="A0A1T5ABT0"/>
<proteinExistence type="predicted"/>
<feature type="domain" description="Sialidase" evidence="2">
    <location>
        <begin position="76"/>
        <end position="354"/>
    </location>
</feature>
<dbReference type="PROSITE" id="PS51257">
    <property type="entry name" value="PROKAR_LIPOPROTEIN"/>
    <property type="match status" value="1"/>
</dbReference>
<dbReference type="Gene3D" id="2.120.10.10">
    <property type="match status" value="1"/>
</dbReference>
<keyword evidence="4" id="KW-1185">Reference proteome</keyword>
<evidence type="ECO:0000313" key="3">
    <source>
        <dbReference type="EMBL" id="SKB32386.1"/>
    </source>
</evidence>
<evidence type="ECO:0000256" key="1">
    <source>
        <dbReference type="SAM" id="SignalP"/>
    </source>
</evidence>
<name>A0A1T5ABT0_9SPHI</name>
<evidence type="ECO:0000313" key="4">
    <source>
        <dbReference type="Proteomes" id="UP000189981"/>
    </source>
</evidence>
<organism evidence="3 4">
    <name type="scientific">Daejeonella lutea</name>
    <dbReference type="NCBI Taxonomy" id="572036"/>
    <lineage>
        <taxon>Bacteria</taxon>
        <taxon>Pseudomonadati</taxon>
        <taxon>Bacteroidota</taxon>
        <taxon>Sphingobacteriia</taxon>
        <taxon>Sphingobacteriales</taxon>
        <taxon>Sphingobacteriaceae</taxon>
        <taxon>Daejeonella</taxon>
    </lineage>
</organism>
<feature type="signal peptide" evidence="1">
    <location>
        <begin position="1"/>
        <end position="23"/>
    </location>
</feature>
<feature type="chain" id="PRO_5011961950" evidence="1">
    <location>
        <begin position="24"/>
        <end position="392"/>
    </location>
</feature>
<dbReference type="OrthoDB" id="7294637at2"/>
<dbReference type="CDD" id="cd15482">
    <property type="entry name" value="Sialidase_non-viral"/>
    <property type="match status" value="1"/>
</dbReference>
<dbReference type="EMBL" id="FUYR01000001">
    <property type="protein sequence ID" value="SKB32386.1"/>
    <property type="molecule type" value="Genomic_DNA"/>
</dbReference>